<dbReference type="PROSITE" id="PS50203">
    <property type="entry name" value="CALPAIN_CAT"/>
    <property type="match status" value="1"/>
</dbReference>
<dbReference type="InterPro" id="IPR022684">
    <property type="entry name" value="Calpain_cysteine_protease"/>
</dbReference>
<dbReference type="InterPro" id="IPR038765">
    <property type="entry name" value="Papain-like_cys_pep_sf"/>
</dbReference>
<keyword evidence="10" id="KW-1185">Reference proteome</keyword>
<protein>
    <recommendedName>
        <fullName evidence="8">Calpain catalytic domain-containing protein</fullName>
    </recommendedName>
</protein>
<dbReference type="PANTHER" id="PTHR10183">
    <property type="entry name" value="CALPAIN"/>
    <property type="match status" value="1"/>
</dbReference>
<feature type="domain" description="Calpain catalytic" evidence="8">
    <location>
        <begin position="44"/>
        <end position="346"/>
    </location>
</feature>
<dbReference type="Proteomes" id="UP000472267">
    <property type="component" value="Chromosome 10"/>
</dbReference>
<accession>A0A672FDH1</accession>
<evidence type="ECO:0000256" key="4">
    <source>
        <dbReference type="ARBA" id="ARBA00022807"/>
    </source>
</evidence>
<reference evidence="9" key="2">
    <citation type="submission" date="2025-08" db="UniProtKB">
        <authorList>
            <consortium name="Ensembl"/>
        </authorList>
    </citation>
    <scope>IDENTIFICATION</scope>
</reference>
<comment type="similarity">
    <text evidence="1">Belongs to the peptidase C2 family.</text>
</comment>
<evidence type="ECO:0000256" key="7">
    <source>
        <dbReference type="SAM" id="MobiDB-lite"/>
    </source>
</evidence>
<dbReference type="SUPFAM" id="SSF54001">
    <property type="entry name" value="Cysteine proteinases"/>
    <property type="match status" value="1"/>
</dbReference>
<dbReference type="Pfam" id="PF01067">
    <property type="entry name" value="Calpain_III"/>
    <property type="match status" value="1"/>
</dbReference>
<feature type="region of interest" description="Disordered" evidence="7">
    <location>
        <begin position="1"/>
        <end position="26"/>
    </location>
</feature>
<evidence type="ECO:0000256" key="5">
    <source>
        <dbReference type="PIRSR" id="PIRSR622684-1"/>
    </source>
</evidence>
<reference evidence="9" key="1">
    <citation type="submission" date="2019-06" db="EMBL/GenBank/DDBJ databases">
        <authorList>
            <consortium name="Wellcome Sanger Institute Data Sharing"/>
        </authorList>
    </citation>
    <scope>NUCLEOTIDE SEQUENCE [LARGE SCALE GENOMIC DNA]</scope>
</reference>
<dbReference type="GO" id="GO:0006508">
    <property type="term" value="P:proteolysis"/>
    <property type="evidence" value="ECO:0007669"/>
    <property type="project" value="UniProtKB-KW"/>
</dbReference>
<dbReference type="InterPro" id="IPR022682">
    <property type="entry name" value="Calpain_domain_III"/>
</dbReference>
<dbReference type="SMART" id="SM00720">
    <property type="entry name" value="calpain_III"/>
    <property type="match status" value="1"/>
</dbReference>
<evidence type="ECO:0000256" key="1">
    <source>
        <dbReference type="ARBA" id="ARBA00007623"/>
    </source>
</evidence>
<organism evidence="9 10">
    <name type="scientific">Salarias fasciatus</name>
    <name type="common">Jewelled blenny</name>
    <name type="synonym">Blennius fasciatus</name>
    <dbReference type="NCBI Taxonomy" id="181472"/>
    <lineage>
        <taxon>Eukaryota</taxon>
        <taxon>Metazoa</taxon>
        <taxon>Chordata</taxon>
        <taxon>Craniata</taxon>
        <taxon>Vertebrata</taxon>
        <taxon>Euteleostomi</taxon>
        <taxon>Actinopterygii</taxon>
        <taxon>Neopterygii</taxon>
        <taxon>Teleostei</taxon>
        <taxon>Neoteleostei</taxon>
        <taxon>Acanthomorphata</taxon>
        <taxon>Ovalentaria</taxon>
        <taxon>Blenniimorphae</taxon>
        <taxon>Blenniiformes</taxon>
        <taxon>Blennioidei</taxon>
        <taxon>Blenniidae</taxon>
        <taxon>Salariinae</taxon>
        <taxon>Salarias</taxon>
    </lineage>
</organism>
<feature type="active site" evidence="5 6">
    <location>
        <position position="265"/>
    </location>
</feature>
<keyword evidence="2 6" id="KW-0645">Protease</keyword>
<dbReference type="GO" id="GO:0004198">
    <property type="term" value="F:calcium-dependent cysteine-type endopeptidase activity"/>
    <property type="evidence" value="ECO:0007669"/>
    <property type="project" value="InterPro"/>
</dbReference>
<evidence type="ECO:0000256" key="2">
    <source>
        <dbReference type="ARBA" id="ARBA00022670"/>
    </source>
</evidence>
<dbReference type="InterPro" id="IPR022683">
    <property type="entry name" value="Calpain_III"/>
</dbReference>
<evidence type="ECO:0000256" key="3">
    <source>
        <dbReference type="ARBA" id="ARBA00022801"/>
    </source>
</evidence>
<dbReference type="PRINTS" id="PR00704">
    <property type="entry name" value="CALPAIN"/>
</dbReference>
<evidence type="ECO:0000256" key="6">
    <source>
        <dbReference type="PROSITE-ProRule" id="PRU00239"/>
    </source>
</evidence>
<dbReference type="InParanoid" id="A0A672FDH1"/>
<dbReference type="PROSITE" id="PS00139">
    <property type="entry name" value="THIOL_PROTEASE_CYS"/>
    <property type="match status" value="1"/>
</dbReference>
<dbReference type="SMART" id="SM00230">
    <property type="entry name" value="CysPc"/>
    <property type="match status" value="1"/>
</dbReference>
<sequence length="501" mass="57201">HLPPSSKFPVSTLYGSEGSASNPAKYNNQDYVQLKDNHLRRRRPFVDYSFPPNDRSLGNIEIPSHVQVEWLRPSEPVFCSKGASRFDFGQGSIGNCWFLAAIGSLTFQKTLMAQVVPMDQSFNNYAGIFHFRFWHFGKWVDVVIDDLLPTANKQLLFVHCKGGNEFWVPLLEKAYAKLCGTYADMNAGLPSEACKDFSGGVNMSYDLQQEHTSGHDEELWLRLTRATGCKSMICCGTPSKGVRHLTKLPGRIVNTVAHTGLVDAHAYTVTGVTEVTYYGSKVRLVRVMNPWGKQEWTGKWNDKSDMWDRVNPEDREKCFNREDGEFWMELEDFCRYFDLLSMCCENPNFIDGDLTCQWKCMTYDGSWVAGRSSGGNVNSSSFYTNPQYRVQVDIIDRQEKDDQNIMISLMQKPQQENRKDRRLFATGLTIYKVRSPDGRLRSSFFRKNRPLNAQVYSYTRDLVQLYSLQPGEYVIIPSTSGTNNTADFVMSVYTKAEAKIT</sequence>
<name>A0A672FDH1_SALFA</name>
<dbReference type="CDD" id="cd00044">
    <property type="entry name" value="CysPc"/>
    <property type="match status" value="1"/>
</dbReference>
<dbReference type="PANTHER" id="PTHR10183:SF302">
    <property type="entry name" value="CALPAIN-14"/>
    <property type="match status" value="1"/>
</dbReference>
<keyword evidence="3 6" id="KW-0378">Hydrolase</keyword>
<dbReference type="InterPro" id="IPR000169">
    <property type="entry name" value="Pept_cys_AS"/>
</dbReference>
<dbReference type="FunFam" id="3.90.70.10:FF:000054">
    <property type="entry name" value="Calpain 14"/>
    <property type="match status" value="1"/>
</dbReference>
<feature type="active site" evidence="5 6">
    <location>
        <position position="289"/>
    </location>
</feature>
<evidence type="ECO:0000259" key="8">
    <source>
        <dbReference type="PROSITE" id="PS50203"/>
    </source>
</evidence>
<dbReference type="InterPro" id="IPR001300">
    <property type="entry name" value="Peptidase_C2_calpain_cat"/>
</dbReference>
<feature type="active site" evidence="5 6">
    <location>
        <position position="96"/>
    </location>
</feature>
<proteinExistence type="inferred from homology"/>
<dbReference type="Pfam" id="PF00648">
    <property type="entry name" value="Peptidase_C2"/>
    <property type="match status" value="1"/>
</dbReference>
<evidence type="ECO:0000313" key="10">
    <source>
        <dbReference type="Proteomes" id="UP000472267"/>
    </source>
</evidence>
<dbReference type="Gene3D" id="3.90.70.10">
    <property type="entry name" value="Cysteine proteinases"/>
    <property type="match status" value="1"/>
</dbReference>
<dbReference type="AlphaFoldDB" id="A0A672FDH1"/>
<keyword evidence="4 6" id="KW-0788">Thiol protease</keyword>
<dbReference type="InterPro" id="IPR036213">
    <property type="entry name" value="Calpain_III_sf"/>
</dbReference>
<dbReference type="SUPFAM" id="SSF49758">
    <property type="entry name" value="Calpain large subunit, middle domain (domain III)"/>
    <property type="match status" value="1"/>
</dbReference>
<dbReference type="OMA" id="GGNEFWV"/>
<reference evidence="9" key="3">
    <citation type="submission" date="2025-09" db="UniProtKB">
        <authorList>
            <consortium name="Ensembl"/>
        </authorList>
    </citation>
    <scope>IDENTIFICATION</scope>
</reference>
<dbReference type="GO" id="GO:0005737">
    <property type="term" value="C:cytoplasm"/>
    <property type="evidence" value="ECO:0007669"/>
    <property type="project" value="TreeGrafter"/>
</dbReference>
<dbReference type="Ensembl" id="ENSSFAT00005004009.1">
    <property type="protein sequence ID" value="ENSSFAP00005003742.1"/>
    <property type="gene ID" value="ENSSFAG00005002544.1"/>
</dbReference>
<dbReference type="Gene3D" id="2.60.120.380">
    <property type="match status" value="1"/>
</dbReference>
<evidence type="ECO:0000313" key="9">
    <source>
        <dbReference type="Ensembl" id="ENSSFAP00005003742.1"/>
    </source>
</evidence>